<keyword evidence="8" id="KW-0283">Flagellar rotation</keyword>
<evidence type="ECO:0000259" key="15">
    <source>
        <dbReference type="Pfam" id="PF20560"/>
    </source>
</evidence>
<evidence type="ECO:0000256" key="10">
    <source>
        <dbReference type="ARBA" id="ARBA00022989"/>
    </source>
</evidence>
<keyword evidence="6" id="KW-0997">Cell inner membrane</keyword>
<comment type="subcellular location">
    <subcellularLocation>
        <location evidence="1">Cell inner membrane</location>
        <topology evidence="1">Multi-pass membrane protein</topology>
    </subcellularLocation>
</comment>
<evidence type="ECO:0000256" key="1">
    <source>
        <dbReference type="ARBA" id="ARBA00004429"/>
    </source>
</evidence>
<comment type="similarity">
    <text evidence="2">Belongs to the MotA family.</text>
</comment>
<evidence type="ECO:0000256" key="5">
    <source>
        <dbReference type="ARBA" id="ARBA00022500"/>
    </source>
</evidence>
<dbReference type="PANTHER" id="PTHR30433:SF4">
    <property type="entry name" value="MOTILITY PROTEIN A"/>
    <property type="match status" value="1"/>
</dbReference>
<keyword evidence="4" id="KW-1003">Cell membrane</keyword>
<comment type="caution">
    <text evidence="16">The sequence shown here is derived from an EMBL/GenBank/DDBJ whole genome shotgun (WGS) entry which is preliminary data.</text>
</comment>
<keyword evidence="7 13" id="KW-0812">Transmembrane</keyword>
<dbReference type="Pfam" id="PF20560">
    <property type="entry name" value="MotA_N"/>
    <property type="match status" value="1"/>
</dbReference>
<protein>
    <submittedName>
        <fullName evidence="16">Uncharacterized protein</fullName>
    </submittedName>
</protein>
<evidence type="ECO:0000256" key="13">
    <source>
        <dbReference type="SAM" id="Phobius"/>
    </source>
</evidence>
<evidence type="ECO:0000256" key="7">
    <source>
        <dbReference type="ARBA" id="ARBA00022692"/>
    </source>
</evidence>
<dbReference type="PROSITE" id="PS01307">
    <property type="entry name" value="MOTA"/>
    <property type="match status" value="1"/>
</dbReference>
<dbReference type="NCBIfam" id="TIGR03818">
    <property type="entry name" value="MotA1"/>
    <property type="match status" value="1"/>
</dbReference>
<evidence type="ECO:0000256" key="12">
    <source>
        <dbReference type="ARBA" id="ARBA00023136"/>
    </source>
</evidence>
<keyword evidence="11" id="KW-0406">Ion transport</keyword>
<gene>
    <name evidence="16" type="ORF">LCGC14_1034670</name>
</gene>
<feature type="transmembrane region" description="Helical" evidence="13">
    <location>
        <begin position="7"/>
        <end position="32"/>
    </location>
</feature>
<dbReference type="AlphaFoldDB" id="A0A0F9QZL8"/>
<feature type="transmembrane region" description="Helical" evidence="13">
    <location>
        <begin position="161"/>
        <end position="187"/>
    </location>
</feature>
<dbReference type="InterPro" id="IPR002898">
    <property type="entry name" value="MotA_ExbB_proton_chnl"/>
</dbReference>
<dbReference type="InterPro" id="IPR000540">
    <property type="entry name" value="Flag_MotA_CS"/>
</dbReference>
<dbReference type="GO" id="GO:1902600">
    <property type="term" value="P:proton transmembrane transport"/>
    <property type="evidence" value="ECO:0007669"/>
    <property type="project" value="UniProtKB-KW"/>
</dbReference>
<evidence type="ECO:0000256" key="6">
    <source>
        <dbReference type="ARBA" id="ARBA00022519"/>
    </source>
</evidence>
<evidence type="ECO:0000256" key="9">
    <source>
        <dbReference type="ARBA" id="ARBA00022781"/>
    </source>
</evidence>
<keyword evidence="5" id="KW-0145">Chemotaxis</keyword>
<feature type="domain" description="Motility protein A N-terminal" evidence="15">
    <location>
        <begin position="4"/>
        <end position="95"/>
    </location>
</feature>
<organism evidence="16">
    <name type="scientific">marine sediment metagenome</name>
    <dbReference type="NCBI Taxonomy" id="412755"/>
    <lineage>
        <taxon>unclassified sequences</taxon>
        <taxon>metagenomes</taxon>
        <taxon>ecological metagenomes</taxon>
    </lineage>
</organism>
<evidence type="ECO:0000256" key="4">
    <source>
        <dbReference type="ARBA" id="ARBA00022475"/>
    </source>
</evidence>
<proteinExistence type="inferred from homology"/>
<dbReference type="InterPro" id="IPR046786">
    <property type="entry name" value="MotA_N"/>
</dbReference>
<feature type="domain" description="MotA/TolQ/ExbB proton channel" evidence="14">
    <location>
        <begin position="137"/>
        <end position="231"/>
    </location>
</feature>
<name>A0A0F9QZL8_9ZZZZ</name>
<dbReference type="InterPro" id="IPR022522">
    <property type="entry name" value="Flagellar_motor_stator_MotA"/>
</dbReference>
<accession>A0A0F9QZL8</accession>
<evidence type="ECO:0000259" key="14">
    <source>
        <dbReference type="Pfam" id="PF01618"/>
    </source>
</evidence>
<sequence>MTIILGFVVVMGMVFGGYMLSGGDMGIITHALPFEGMMIGGAALGSFIAANSFANIKGAGLALIKAFKGPKWKSNDYVDLLNLMYTLAKKYQQNGMLSLDEHIENPQESSIFGQYPKLQKDHFAIDLITDSFRMLAMQFDDPYQAEDVINRKLKKHHHEALVAPHGLTTVADALPAIGIVAAVLGVIKTMSSIDKPPAVLGAMIGGALVGTFLGVFLAYLFVSPVANRLQAIEDQDGIYYAVIRDIFIAILHNHSPAICTEIGRGNIPSSLQPSFYDMEDARKQMPEAA</sequence>
<feature type="transmembrane region" description="Helical" evidence="13">
    <location>
        <begin position="38"/>
        <end position="64"/>
    </location>
</feature>
<evidence type="ECO:0000313" key="16">
    <source>
        <dbReference type="EMBL" id="KKN10628.1"/>
    </source>
</evidence>
<reference evidence="16" key="1">
    <citation type="journal article" date="2015" name="Nature">
        <title>Complex archaea that bridge the gap between prokaryotes and eukaryotes.</title>
        <authorList>
            <person name="Spang A."/>
            <person name="Saw J.H."/>
            <person name="Jorgensen S.L."/>
            <person name="Zaremba-Niedzwiedzka K."/>
            <person name="Martijn J."/>
            <person name="Lind A.E."/>
            <person name="van Eijk R."/>
            <person name="Schleper C."/>
            <person name="Guy L."/>
            <person name="Ettema T.J."/>
        </authorList>
    </citation>
    <scope>NUCLEOTIDE SEQUENCE</scope>
</reference>
<evidence type="ECO:0000256" key="2">
    <source>
        <dbReference type="ARBA" id="ARBA00008038"/>
    </source>
</evidence>
<dbReference type="Pfam" id="PF01618">
    <property type="entry name" value="MotA_ExbB"/>
    <property type="match status" value="1"/>
</dbReference>
<dbReference type="GO" id="GO:0005886">
    <property type="term" value="C:plasma membrane"/>
    <property type="evidence" value="ECO:0007669"/>
    <property type="project" value="UniProtKB-SubCell"/>
</dbReference>
<evidence type="ECO:0000256" key="11">
    <source>
        <dbReference type="ARBA" id="ARBA00023065"/>
    </source>
</evidence>
<dbReference type="GO" id="GO:0006935">
    <property type="term" value="P:chemotaxis"/>
    <property type="evidence" value="ECO:0007669"/>
    <property type="project" value="UniProtKB-KW"/>
</dbReference>
<keyword evidence="3" id="KW-0813">Transport</keyword>
<evidence type="ECO:0000256" key="8">
    <source>
        <dbReference type="ARBA" id="ARBA00022779"/>
    </source>
</evidence>
<dbReference type="GO" id="GO:0071978">
    <property type="term" value="P:bacterial-type flagellum-dependent swarming motility"/>
    <property type="evidence" value="ECO:0007669"/>
    <property type="project" value="InterPro"/>
</dbReference>
<dbReference type="EMBL" id="LAZR01004227">
    <property type="protein sequence ID" value="KKN10628.1"/>
    <property type="molecule type" value="Genomic_DNA"/>
</dbReference>
<evidence type="ECO:0000256" key="3">
    <source>
        <dbReference type="ARBA" id="ARBA00022448"/>
    </source>
</evidence>
<dbReference type="PANTHER" id="PTHR30433">
    <property type="entry name" value="CHEMOTAXIS PROTEIN MOTA"/>
    <property type="match status" value="1"/>
</dbReference>
<keyword evidence="12 13" id="KW-0472">Membrane</keyword>
<feature type="transmembrane region" description="Helical" evidence="13">
    <location>
        <begin position="199"/>
        <end position="222"/>
    </location>
</feature>
<dbReference type="InterPro" id="IPR047055">
    <property type="entry name" value="MotA-like"/>
</dbReference>
<keyword evidence="9" id="KW-0375">Hydrogen ion transport</keyword>
<keyword evidence="10 13" id="KW-1133">Transmembrane helix</keyword>